<feature type="transmembrane region" description="Helical" evidence="6">
    <location>
        <begin position="25"/>
        <end position="50"/>
    </location>
</feature>
<dbReference type="KEGG" id="clap:NCTC11466_01220"/>
<feature type="transmembrane region" description="Helical" evidence="6">
    <location>
        <begin position="171"/>
        <end position="190"/>
    </location>
</feature>
<sequence length="217" mass="23767">MLAEKIADPIPAILNDALGEKGATLFIVIAIVAMLSCILSLQAALSRLIFSFSRDKMLPGSEWMAKISKHSVPDNAMLISCLLPMVICVWVYFQPDNLARITAFAVIGIYVSFQMVILAALRQRLKGWKPAGEWSLGSWGMLVNLLALAYGVGGIWLLAQPADSANFIDRWTVLIGLALIVGSGLVYMLIARPFGHSDAPENDAIEYAKRLNLSREY</sequence>
<protein>
    <submittedName>
        <fullName evidence="7">Putative transporter</fullName>
    </submittedName>
</protein>
<evidence type="ECO:0000256" key="2">
    <source>
        <dbReference type="ARBA" id="ARBA00022448"/>
    </source>
</evidence>
<keyword evidence="2" id="KW-0813">Transport</keyword>
<evidence type="ECO:0000256" key="6">
    <source>
        <dbReference type="SAM" id="Phobius"/>
    </source>
</evidence>
<dbReference type="InterPro" id="IPR002293">
    <property type="entry name" value="AA/rel_permease1"/>
</dbReference>
<evidence type="ECO:0000313" key="7">
    <source>
        <dbReference type="EMBL" id="VEB96071.1"/>
    </source>
</evidence>
<keyword evidence="5 6" id="KW-0472">Membrane</keyword>
<evidence type="ECO:0000256" key="1">
    <source>
        <dbReference type="ARBA" id="ARBA00004141"/>
    </source>
</evidence>
<dbReference type="GO" id="GO:0022857">
    <property type="term" value="F:transmembrane transporter activity"/>
    <property type="evidence" value="ECO:0007669"/>
    <property type="project" value="InterPro"/>
</dbReference>
<dbReference type="GO" id="GO:0016020">
    <property type="term" value="C:membrane"/>
    <property type="evidence" value="ECO:0007669"/>
    <property type="project" value="UniProtKB-SubCell"/>
</dbReference>
<feature type="transmembrane region" description="Helical" evidence="6">
    <location>
        <begin position="99"/>
        <end position="121"/>
    </location>
</feature>
<feature type="transmembrane region" description="Helical" evidence="6">
    <location>
        <begin position="71"/>
        <end position="93"/>
    </location>
</feature>
<comment type="subcellular location">
    <subcellularLocation>
        <location evidence="1">Membrane</location>
        <topology evidence="1">Multi-pass membrane protein</topology>
    </subcellularLocation>
</comment>
<dbReference type="Pfam" id="PF13520">
    <property type="entry name" value="AA_permease_2"/>
    <property type="match status" value="1"/>
</dbReference>
<keyword evidence="4 6" id="KW-1133">Transmembrane helix</keyword>
<dbReference type="EMBL" id="LR134201">
    <property type="protein sequence ID" value="VEB96071.1"/>
    <property type="molecule type" value="Genomic_DNA"/>
</dbReference>
<dbReference type="PANTHER" id="PTHR45649:SF26">
    <property type="entry name" value="OS04G0435100 PROTEIN"/>
    <property type="match status" value="1"/>
</dbReference>
<reference evidence="7 8" key="1">
    <citation type="submission" date="2018-12" db="EMBL/GenBank/DDBJ databases">
        <authorList>
            <consortium name="Pathogen Informatics"/>
        </authorList>
    </citation>
    <scope>NUCLEOTIDE SEQUENCE [LARGE SCALE GENOMIC DNA]</scope>
    <source>
        <strain evidence="7 8">NCTC11466</strain>
    </source>
</reference>
<organism evidence="7 8">
    <name type="scientific">Cedecea lapagei</name>
    <dbReference type="NCBI Taxonomy" id="158823"/>
    <lineage>
        <taxon>Bacteria</taxon>
        <taxon>Pseudomonadati</taxon>
        <taxon>Pseudomonadota</taxon>
        <taxon>Gammaproteobacteria</taxon>
        <taxon>Enterobacterales</taxon>
        <taxon>Enterobacteriaceae</taxon>
        <taxon>Cedecea</taxon>
    </lineage>
</organism>
<evidence type="ECO:0000313" key="8">
    <source>
        <dbReference type="Proteomes" id="UP000274122"/>
    </source>
</evidence>
<name>A0A447UZL1_9ENTR</name>
<dbReference type="AlphaFoldDB" id="A0A447UZL1"/>
<gene>
    <name evidence="7" type="ORF">NCTC11466_01220</name>
</gene>
<proteinExistence type="predicted"/>
<keyword evidence="8" id="KW-1185">Reference proteome</keyword>
<dbReference type="PANTHER" id="PTHR45649">
    <property type="entry name" value="AMINO-ACID PERMEASE BAT1"/>
    <property type="match status" value="1"/>
</dbReference>
<evidence type="ECO:0000256" key="5">
    <source>
        <dbReference type="ARBA" id="ARBA00023136"/>
    </source>
</evidence>
<evidence type="ECO:0000256" key="3">
    <source>
        <dbReference type="ARBA" id="ARBA00022692"/>
    </source>
</evidence>
<evidence type="ECO:0000256" key="4">
    <source>
        <dbReference type="ARBA" id="ARBA00022989"/>
    </source>
</evidence>
<dbReference type="Gene3D" id="1.20.1740.10">
    <property type="entry name" value="Amino acid/polyamine transporter I"/>
    <property type="match status" value="1"/>
</dbReference>
<accession>A0A447UZL1</accession>
<dbReference type="Proteomes" id="UP000274122">
    <property type="component" value="Chromosome"/>
</dbReference>
<feature type="transmembrane region" description="Helical" evidence="6">
    <location>
        <begin position="142"/>
        <end position="159"/>
    </location>
</feature>
<keyword evidence="3 6" id="KW-0812">Transmembrane</keyword>